<dbReference type="Proteomes" id="UP000274920">
    <property type="component" value="Unassembled WGS sequence"/>
</dbReference>
<sequence>MAFGRKNFAKISQYKTRQEMNIGILIFTLILIYLIVTIFTYATSKRISTYEVRRGSIVRDNSYNGLILRQEVTAAAESKGYISFFRNENSKVKKGSNIYAISPMRLDTEVSTETEAFTPGDEVQKKLTLKTQNFNENFSPQKFSSVYTLKKEMTEILSDASNQSKMMQLDTLIAQNGGNIHVSQSASDGILVRTIDGYENVSEGALKAEDFDRTSYSAVRLEDQAEVQAGEIVYKLVTGEEWTVYIQLDKGTAEELADTTYIKTRIDKDNETVWADFSILQIDGSYYGKLVFDNSMIRYAEDRFLNIELILEQESGLKIPKSAVIEKEFYVVPAEYLASNKSGTAQGVMIEKKNDEDGTVESVFQAADIYYMTEDGDFYLNPDDFPHHTSLLKPGSSETFLLREKKKLPGVYNVNQGYSVFRRVLILCENADYYIVEEGTSYSLSNYDHIVLDGNMVEASEVVFQ</sequence>
<evidence type="ECO:0000313" key="2">
    <source>
        <dbReference type="EMBL" id="RRK31530.1"/>
    </source>
</evidence>
<proteinExistence type="predicted"/>
<evidence type="ECO:0000313" key="3">
    <source>
        <dbReference type="Proteomes" id="UP000274920"/>
    </source>
</evidence>
<evidence type="ECO:0008006" key="4">
    <source>
        <dbReference type="Google" id="ProtNLM"/>
    </source>
</evidence>
<evidence type="ECO:0000256" key="1">
    <source>
        <dbReference type="SAM" id="Phobius"/>
    </source>
</evidence>
<name>A0A426DFE4_9FIRM</name>
<reference evidence="2" key="1">
    <citation type="submission" date="2018-10" db="EMBL/GenBank/DDBJ databases">
        <title>Schaedlerella arabinophila gen. nov. sp. nov., isolated from the mouse intestinal tract and comparative analysis with the genome of the closely related altered Schaedler flora strain ASF502.</title>
        <authorList>
            <person name="Miyake S."/>
            <person name="Soh M."/>
            <person name="Seedorf H."/>
        </authorList>
    </citation>
    <scope>NUCLEOTIDE SEQUENCE [LARGE SCALE GENOMIC DNA]</scope>
    <source>
        <strain evidence="2">DSM 106076</strain>
    </source>
</reference>
<comment type="caution">
    <text evidence="2">The sequence shown here is derived from an EMBL/GenBank/DDBJ whole genome shotgun (WGS) entry which is preliminary data.</text>
</comment>
<keyword evidence="3" id="KW-1185">Reference proteome</keyword>
<protein>
    <recommendedName>
        <fullName evidence="4">HlyD family secretion protein</fullName>
    </recommendedName>
</protein>
<feature type="transmembrane region" description="Helical" evidence="1">
    <location>
        <begin position="21"/>
        <end position="42"/>
    </location>
</feature>
<keyword evidence="1" id="KW-0472">Membrane</keyword>
<dbReference type="AlphaFoldDB" id="A0A426DFE4"/>
<dbReference type="EMBL" id="RHJS01000002">
    <property type="protein sequence ID" value="RRK31530.1"/>
    <property type="molecule type" value="Genomic_DNA"/>
</dbReference>
<keyword evidence="1" id="KW-0812">Transmembrane</keyword>
<dbReference type="RefSeq" id="WP_125127179.1">
    <property type="nucleotide sequence ID" value="NZ_RHJS01000002.1"/>
</dbReference>
<accession>A0A426DFE4</accession>
<organism evidence="2 3">
    <name type="scientific">Schaedlerella arabinosiphila</name>
    <dbReference type="NCBI Taxonomy" id="2044587"/>
    <lineage>
        <taxon>Bacteria</taxon>
        <taxon>Bacillati</taxon>
        <taxon>Bacillota</taxon>
        <taxon>Clostridia</taxon>
        <taxon>Lachnospirales</taxon>
        <taxon>Lachnospiraceae</taxon>
        <taxon>Schaedlerella</taxon>
    </lineage>
</organism>
<keyword evidence="1" id="KW-1133">Transmembrane helix</keyword>
<gene>
    <name evidence="2" type="ORF">EBB54_09240</name>
</gene>